<dbReference type="GO" id="GO:0005829">
    <property type="term" value="C:cytosol"/>
    <property type="evidence" value="ECO:0007669"/>
    <property type="project" value="TreeGrafter"/>
</dbReference>
<dbReference type="PANTHER" id="PTHR46229:SF2">
    <property type="entry name" value="BOLA-LIKE PROTEIN 1"/>
    <property type="match status" value="1"/>
</dbReference>
<protein>
    <submittedName>
        <fullName evidence="4">Transcriptional regulator</fullName>
    </submittedName>
</protein>
<dbReference type="InterPro" id="IPR050961">
    <property type="entry name" value="BolA/IbaG_stress_morph_reg"/>
</dbReference>
<sequence length="104" mass="11451">MSVASKLESLLIEEFAPQFLTIDNESHMHSGPATESHFKVTLVSARFDGMRAVARHQAAYRSVAELMQNPIHALALHLYTEQEWQEKGQVSPASPTCRGGSKAS</sequence>
<evidence type="ECO:0000313" key="5">
    <source>
        <dbReference type="Proteomes" id="UP000238196"/>
    </source>
</evidence>
<name>A0A2S5KXT4_9PROT</name>
<dbReference type="PIRSF" id="PIRSF003113">
    <property type="entry name" value="BolA"/>
    <property type="match status" value="1"/>
</dbReference>
<proteinExistence type="inferred from homology"/>
<feature type="region of interest" description="Disordered" evidence="3">
    <location>
        <begin position="85"/>
        <end position="104"/>
    </location>
</feature>
<dbReference type="GO" id="GO:0006351">
    <property type="term" value="P:DNA-templated transcription"/>
    <property type="evidence" value="ECO:0007669"/>
    <property type="project" value="TreeGrafter"/>
</dbReference>
<dbReference type="InterPro" id="IPR002634">
    <property type="entry name" value="BolA"/>
</dbReference>
<comment type="similarity">
    <text evidence="1 2">Belongs to the BolA/IbaG family.</text>
</comment>
<dbReference type="SUPFAM" id="SSF82657">
    <property type="entry name" value="BolA-like"/>
    <property type="match status" value="1"/>
</dbReference>
<dbReference type="Proteomes" id="UP000238196">
    <property type="component" value="Unassembled WGS sequence"/>
</dbReference>
<dbReference type="PANTHER" id="PTHR46229">
    <property type="entry name" value="BOLA TRANSCRIPTION REGULATOR"/>
    <property type="match status" value="1"/>
</dbReference>
<dbReference type="Gene3D" id="3.30.300.90">
    <property type="entry name" value="BolA-like"/>
    <property type="match status" value="1"/>
</dbReference>
<evidence type="ECO:0000313" key="4">
    <source>
        <dbReference type="EMBL" id="PPC79452.1"/>
    </source>
</evidence>
<dbReference type="AlphaFoldDB" id="A0A2S5KXT4"/>
<gene>
    <name evidence="4" type="ORF">C4K68_00625</name>
</gene>
<comment type="caution">
    <text evidence="4">The sequence shown here is derived from an EMBL/GenBank/DDBJ whole genome shotgun (WGS) entry which is preliminary data.</text>
</comment>
<evidence type="ECO:0000256" key="1">
    <source>
        <dbReference type="ARBA" id="ARBA00005578"/>
    </source>
</evidence>
<dbReference type="EMBL" id="PRLP01000001">
    <property type="protein sequence ID" value="PPC79452.1"/>
    <property type="molecule type" value="Genomic_DNA"/>
</dbReference>
<evidence type="ECO:0000256" key="3">
    <source>
        <dbReference type="SAM" id="MobiDB-lite"/>
    </source>
</evidence>
<evidence type="ECO:0000256" key="2">
    <source>
        <dbReference type="RuleBase" id="RU003860"/>
    </source>
</evidence>
<dbReference type="OrthoDB" id="5294732at2"/>
<dbReference type="Pfam" id="PF01722">
    <property type="entry name" value="BolA"/>
    <property type="match status" value="1"/>
</dbReference>
<accession>A0A2S5KXT4</accession>
<reference evidence="4 5" key="1">
    <citation type="submission" date="2018-02" db="EMBL/GenBank/DDBJ databases">
        <title>novel marine gammaproteobacteria from coastal saline agro ecosystem.</title>
        <authorList>
            <person name="Krishnan R."/>
            <person name="Ramesh Kumar N."/>
        </authorList>
    </citation>
    <scope>NUCLEOTIDE SEQUENCE [LARGE SCALE GENOMIC DNA]</scope>
    <source>
        <strain evidence="4 5">228</strain>
    </source>
</reference>
<dbReference type="InterPro" id="IPR036065">
    <property type="entry name" value="BolA-like_sf"/>
</dbReference>
<organism evidence="4 5">
    <name type="scientific">Proteobacteria bacterium 228</name>
    <dbReference type="NCBI Taxonomy" id="2083153"/>
    <lineage>
        <taxon>Bacteria</taxon>
        <taxon>Pseudomonadati</taxon>
        <taxon>Pseudomonadota</taxon>
    </lineage>
</organism>